<evidence type="ECO:0000313" key="10">
    <source>
        <dbReference type="EMBL" id="SDH95904.1"/>
    </source>
</evidence>
<dbReference type="Gene3D" id="2.40.170.20">
    <property type="entry name" value="TonB-dependent receptor, beta-barrel domain"/>
    <property type="match status" value="1"/>
</dbReference>
<protein>
    <submittedName>
        <fullName evidence="10">Iron complex outermembrane recepter protein</fullName>
    </submittedName>
</protein>
<feature type="domain" description="TonB-dependent receptor-like beta-barrel" evidence="9">
    <location>
        <begin position="30"/>
        <end position="307"/>
    </location>
</feature>
<dbReference type="PROSITE" id="PS52016">
    <property type="entry name" value="TONB_DEPENDENT_REC_3"/>
    <property type="match status" value="1"/>
</dbReference>
<dbReference type="GO" id="GO:0009279">
    <property type="term" value="C:cell outer membrane"/>
    <property type="evidence" value="ECO:0007669"/>
    <property type="project" value="UniProtKB-SubCell"/>
</dbReference>
<dbReference type="STRING" id="29435.SAMN05216588_109125"/>
<proteinExistence type="inferred from homology"/>
<reference evidence="10 11" key="1">
    <citation type="submission" date="2016-10" db="EMBL/GenBank/DDBJ databases">
        <authorList>
            <person name="de Groot N.N."/>
        </authorList>
    </citation>
    <scope>NUCLEOTIDE SEQUENCE [LARGE SCALE GENOMIC DNA]</scope>
    <source>
        <strain evidence="10 11">LMG 18387</strain>
    </source>
</reference>
<comment type="subcellular location">
    <subcellularLocation>
        <location evidence="1 8">Cell outer membrane</location>
        <topology evidence="1 8">Multi-pass membrane protein</topology>
    </subcellularLocation>
</comment>
<dbReference type="GO" id="GO:0015344">
    <property type="term" value="F:siderophore uptake transmembrane transporter activity"/>
    <property type="evidence" value="ECO:0007669"/>
    <property type="project" value="TreeGrafter"/>
</dbReference>
<dbReference type="InterPro" id="IPR000531">
    <property type="entry name" value="Beta-barrel_TonB"/>
</dbReference>
<keyword evidence="2 8" id="KW-0813">Transport</keyword>
<dbReference type="SUPFAM" id="SSF56935">
    <property type="entry name" value="Porins"/>
    <property type="match status" value="1"/>
</dbReference>
<dbReference type="PANTHER" id="PTHR32552">
    <property type="entry name" value="FERRICHROME IRON RECEPTOR-RELATED"/>
    <property type="match status" value="1"/>
</dbReference>
<evidence type="ECO:0000313" key="11">
    <source>
        <dbReference type="Proteomes" id="UP000198606"/>
    </source>
</evidence>
<evidence type="ECO:0000259" key="9">
    <source>
        <dbReference type="Pfam" id="PF00593"/>
    </source>
</evidence>
<dbReference type="Proteomes" id="UP000198606">
    <property type="component" value="Unassembled WGS sequence"/>
</dbReference>
<keyword evidence="4 8" id="KW-0812">Transmembrane</keyword>
<dbReference type="InterPro" id="IPR036942">
    <property type="entry name" value="Beta-barrel_TonB_sf"/>
</dbReference>
<keyword evidence="5" id="KW-0798">TonB box</keyword>
<dbReference type="PANTHER" id="PTHR32552:SF82">
    <property type="entry name" value="FCUA PROTEIN"/>
    <property type="match status" value="1"/>
</dbReference>
<evidence type="ECO:0000256" key="3">
    <source>
        <dbReference type="ARBA" id="ARBA00022452"/>
    </source>
</evidence>
<evidence type="ECO:0000256" key="2">
    <source>
        <dbReference type="ARBA" id="ARBA00022448"/>
    </source>
</evidence>
<organism evidence="10 11">
    <name type="scientific">Phytopseudomonas flavescens</name>
    <dbReference type="NCBI Taxonomy" id="29435"/>
    <lineage>
        <taxon>Bacteria</taxon>
        <taxon>Pseudomonadati</taxon>
        <taxon>Pseudomonadota</taxon>
        <taxon>Gammaproteobacteria</taxon>
        <taxon>Pseudomonadales</taxon>
        <taxon>Pseudomonadaceae</taxon>
        <taxon>Phytopseudomonas</taxon>
    </lineage>
</organism>
<keyword evidence="7 8" id="KW-0998">Cell outer membrane</keyword>
<sequence length="338" mass="37127">MSTGFNHSQTSYDMTSYSGDSLAVPVYAPGQFDFPKLPRDSRTHYSDYDGSSEQRAWFAQDLISIDDWSILLGVRRSEYQQDQSSTYYPQFNSTRIVPAQSLDSTSYNAGLVYNLTANAALYASYSEGFLPQFPAVANCAGGNSFPPMETVNKEVGVKLNSSDNALSWTTAAFQLEQSNRLEYNGARACYQPRQAQQLKGFETELTGRLLPGLDVIASYTYTSSKDRGDPSNLPAAQPRHQANLWSNYAFQSVPLKGFGVSLGVSAYSGTRLGTSNDEQTLPGAARVDAGVFYSAPDWSARLGVKNLFDRELYGYSSSTIYVPILDGRTLTLTLNKSL</sequence>
<name>A0A1G8GND7_9GAMM</name>
<dbReference type="AlphaFoldDB" id="A0A1G8GND7"/>
<keyword evidence="6 8" id="KW-0472">Membrane</keyword>
<accession>A0A1G8GND7</accession>
<evidence type="ECO:0000256" key="7">
    <source>
        <dbReference type="ARBA" id="ARBA00023237"/>
    </source>
</evidence>
<evidence type="ECO:0000256" key="6">
    <source>
        <dbReference type="ARBA" id="ARBA00023136"/>
    </source>
</evidence>
<dbReference type="Pfam" id="PF00593">
    <property type="entry name" value="TonB_dep_Rec_b-barrel"/>
    <property type="match status" value="1"/>
</dbReference>
<evidence type="ECO:0000256" key="1">
    <source>
        <dbReference type="ARBA" id="ARBA00004571"/>
    </source>
</evidence>
<gene>
    <name evidence="10" type="ORF">SAMN05216588_109125</name>
</gene>
<evidence type="ECO:0000256" key="8">
    <source>
        <dbReference type="PROSITE-ProRule" id="PRU01360"/>
    </source>
</evidence>
<dbReference type="InterPro" id="IPR039426">
    <property type="entry name" value="TonB-dep_rcpt-like"/>
</dbReference>
<keyword evidence="3 8" id="KW-1134">Transmembrane beta strand</keyword>
<comment type="similarity">
    <text evidence="8">Belongs to the TonB-dependent receptor family.</text>
</comment>
<evidence type="ECO:0000256" key="4">
    <source>
        <dbReference type="ARBA" id="ARBA00022692"/>
    </source>
</evidence>
<dbReference type="EMBL" id="FNDG01000009">
    <property type="protein sequence ID" value="SDH95904.1"/>
    <property type="molecule type" value="Genomic_DNA"/>
</dbReference>
<evidence type="ECO:0000256" key="5">
    <source>
        <dbReference type="ARBA" id="ARBA00023077"/>
    </source>
</evidence>